<dbReference type="InterPro" id="IPR025103">
    <property type="entry name" value="DUF4011"/>
</dbReference>
<evidence type="ECO:0000313" key="10">
    <source>
        <dbReference type="Proteomes" id="UP000321196"/>
    </source>
</evidence>
<evidence type="ECO:0000256" key="2">
    <source>
        <dbReference type="ARBA" id="ARBA00022741"/>
    </source>
</evidence>
<evidence type="ECO:0000259" key="7">
    <source>
        <dbReference type="Pfam" id="PF13087"/>
    </source>
</evidence>
<keyword evidence="5" id="KW-0067">ATP-binding</keyword>
<evidence type="ECO:0000256" key="4">
    <source>
        <dbReference type="ARBA" id="ARBA00022806"/>
    </source>
</evidence>
<dbReference type="Pfam" id="PF13195">
    <property type="entry name" value="DUF4011"/>
    <property type="match status" value="1"/>
</dbReference>
<reference evidence="9 10" key="1">
    <citation type="submission" date="2019-08" db="EMBL/GenBank/DDBJ databases">
        <authorList>
            <person name="Dong K."/>
        </authorList>
    </citation>
    <scope>NUCLEOTIDE SEQUENCE [LARGE SCALE GENOMIC DNA]</scope>
    <source>
        <strain evidence="9 10">M4-8</strain>
    </source>
</reference>
<dbReference type="Gene3D" id="3.40.50.300">
    <property type="entry name" value="P-loop containing nucleotide triphosphate hydrolases"/>
    <property type="match status" value="3"/>
</dbReference>
<dbReference type="RefSeq" id="WP_147826317.1">
    <property type="nucleotide sequence ID" value="NZ_BAAARG010000001.1"/>
</dbReference>
<protein>
    <submittedName>
        <fullName evidence="9">DUF4011 domain-containing protein</fullName>
    </submittedName>
</protein>
<keyword evidence="4" id="KW-0347">Helicase</keyword>
<proteinExistence type="inferred from homology"/>
<evidence type="ECO:0000259" key="6">
    <source>
        <dbReference type="Pfam" id="PF13086"/>
    </source>
</evidence>
<evidence type="ECO:0000256" key="3">
    <source>
        <dbReference type="ARBA" id="ARBA00022801"/>
    </source>
</evidence>
<dbReference type="Pfam" id="PF13086">
    <property type="entry name" value="AAA_11"/>
    <property type="match status" value="1"/>
</dbReference>
<accession>A0A5C8HKJ3</accession>
<evidence type="ECO:0000256" key="1">
    <source>
        <dbReference type="ARBA" id="ARBA00007913"/>
    </source>
</evidence>
<dbReference type="Pfam" id="PF13087">
    <property type="entry name" value="AAA_12"/>
    <property type="match status" value="1"/>
</dbReference>
<evidence type="ECO:0000256" key="5">
    <source>
        <dbReference type="ARBA" id="ARBA00022840"/>
    </source>
</evidence>
<comment type="caution">
    <text evidence="9">The sequence shown here is derived from an EMBL/GenBank/DDBJ whole genome shotgun (WGS) entry which is preliminary data.</text>
</comment>
<dbReference type="PANTHER" id="PTHR43788">
    <property type="entry name" value="DNA2/NAM7 HELICASE FAMILY MEMBER"/>
    <property type="match status" value="1"/>
</dbReference>
<keyword evidence="2" id="KW-0547">Nucleotide-binding</keyword>
<feature type="domain" description="DNA2/NAM7 helicase helicase" evidence="6">
    <location>
        <begin position="1494"/>
        <end position="1534"/>
    </location>
</feature>
<feature type="domain" description="Restriction endonuclease type II-like" evidence="8">
    <location>
        <begin position="1841"/>
        <end position="1936"/>
    </location>
</feature>
<dbReference type="InterPro" id="IPR049468">
    <property type="entry name" value="Restrct_endonuc-II-like_dom"/>
</dbReference>
<dbReference type="GO" id="GO:0016787">
    <property type="term" value="F:hydrolase activity"/>
    <property type="evidence" value="ECO:0007669"/>
    <property type="project" value="UniProtKB-KW"/>
</dbReference>
<dbReference type="GO" id="GO:0005524">
    <property type="term" value="F:ATP binding"/>
    <property type="evidence" value="ECO:0007669"/>
    <property type="project" value="UniProtKB-KW"/>
</dbReference>
<dbReference type="InterPro" id="IPR041679">
    <property type="entry name" value="DNA2/NAM7-like_C"/>
</dbReference>
<gene>
    <name evidence="9" type="ORF">FVP60_10880</name>
</gene>
<keyword evidence="3" id="KW-0378">Hydrolase</keyword>
<dbReference type="SUPFAM" id="SSF52540">
    <property type="entry name" value="P-loop containing nucleoside triphosphate hydrolases"/>
    <property type="match status" value="1"/>
</dbReference>
<dbReference type="Proteomes" id="UP000321196">
    <property type="component" value="Unassembled WGS sequence"/>
</dbReference>
<evidence type="ECO:0000313" key="9">
    <source>
        <dbReference type="EMBL" id="TXK03386.1"/>
    </source>
</evidence>
<keyword evidence="10" id="KW-1185">Reference proteome</keyword>
<organism evidence="9 10">
    <name type="scientific">Microbacterium mitrae</name>
    <dbReference type="NCBI Taxonomy" id="664640"/>
    <lineage>
        <taxon>Bacteria</taxon>
        <taxon>Bacillati</taxon>
        <taxon>Actinomycetota</taxon>
        <taxon>Actinomycetes</taxon>
        <taxon>Micrococcales</taxon>
        <taxon>Microbacteriaceae</taxon>
        <taxon>Microbacterium</taxon>
    </lineage>
</organism>
<evidence type="ECO:0000259" key="8">
    <source>
        <dbReference type="Pfam" id="PF18741"/>
    </source>
</evidence>
<dbReference type="InterPro" id="IPR047187">
    <property type="entry name" value="SF1_C_Upf1"/>
</dbReference>
<sequence length="2210" mass="239405">MGNQNIATLVADYASKRTGRVEVIADDSRGWLALEEMASTFAFAELEGGELRIIPFLGDSNEAKQQTFVTSAGASWLDDADEIVLDAGAIVEPSQSALIITYLDDALAYWHSTATTTAKAAPPAIVVARSDPHLTSSDADEPVGSEAVPVEPLHIARIRAAVSPEWSWASANARIPQIAEIEIHLAEKVKNARVVVSLVDADIVFGRAVILEGTIEAGARRTGEIHVPLSARVMSQIDDRRGAVCEVSLEADGQVLARYEAAVDVQPRDLWNWKGDPLRAAQGQPNPHALSHSLLASFVRPNHPAVGAIAREAANLRASLFGESSFHAFQLSEAEAPSAVDASVTAIYEALRARKISYSEPPPGWDYYTTGQRIRDHGDVAAGGLATCMDTTVLTAAVIEEVGLNPVLVLVRDHIFIGYWRHDLTASGSSGHPSWHPRLPVVTDAPKIATLVEAGYLGLIETTALTVDIDMNAEKARLEAKHVRFAHALAENDVTLIDLAIARRLGVSPLPAVTERPDGVTEVFEYRVNAPATVSVVDTQAPEAAVRERRIDAHPPRYRTWKSSLFSLNATNPLLNLGMNARVQPLVVPSTNLAELEDMLHQDKSFMVHSAFDLPEVWTARGTRNAMQILDAGDPDAELTSMLRSRVLYVQRLRRVADGLRAVSPDVTIRELRTMAHNAKTAREERGMNPLYLCLGVFRWSPGPGKLADAPIILVPVNLVGSRGGRDFTLSLDTTQQATTNAALIEWLRREHGLSIPGLAEPIADHAGIDVNAVLSEARNALLGHNGDLSAQVLAEARLATLDLSTFRMWQDLNANADIYLERPLIRHLVETPAEEFVDAAIAAAPEITPEDIEKVETPVPADSTQKRAVLWASQGRTFVLQGPPGTGKSQTITNMVAECVLAGLRVLFVAEKGTALSVVQRRLDSIGLAPFALNLHHEGSNSVEVRASLQRALTASVTPDALAMESARRRLRNARFELTQYPTALHSRNAAGHSAYSAQDELLVLGDGPSVDVPTDSVDRLASALSEVKEVFADLQRWTSAAGVRPNHPWRFAGPGAGEPFNVERTRLAVEGILAATSWTDVPAPLAAALEEASHPQQLTVLAAATDAGLPIGDELAWILDSAWLDRAPSTIHSCAQSADGWRHQLHGLAPDTIHMNLEGISRDLEAANASGFLGRKNRQAAAIAPLVEAAPAGLEVTPASAPKILSDLLAARNVAGQIRAAIVNMPGLAQTAPANPFSPGAFDAAYRRIEQLRQKTEVLRNTDSWTMKVRQLAGGGHLHGYRDQLVQLARDWVALVQELDVQDDDLRAWVGDSSLLRTASQHAEEWARDARFNRLLGLQQWCALVRRVESMRVAGLTDARASLLEGRLHPEDAEDALARGIARASLSERVRSAGLDRFDAVAHNHRAQSYAAAQSEVREQWSTAVPAQLLEQRGGAGRGTKTGGLARELEKTTRRLGTRAILRKYGNVVQELTPLVLASPASVVDLIDPRLMEFDVVIFDEASQITVPEAIGSLGRARAAIIVGDSKQMPPTRRVGGSATDEEVEDADIEEVFEDQESILSESELARVPALSLSWHYRSQDEQLIAFSNHKYYKGDLSSFPTPTLMSTETGIEFRRVAMPGEDAHEKARGYRKKPEGFHDGRYLRAGSKAISLGGNISASANTNPAEAFAIVDAVRELVRLDPEGRPSIGIVTFNERQRELIEDLLIASDDPGIRTIMNELKMGRNDVLFVKALEQVQGDERDTIIFSVAFSKQANGKIPTNFGPLSNSGGERRLNVAVTRARRKDIVFCSFDPSDLDVSGSAYDGPKHFKDFLLEAARATGASTEIAGRTAIRDRHRDDIASALREAGLHVLTDVGMSNFRLDLVLARPDAPDRLLLPILLDGESWTRRITVSDRDVLPLEVLTGLMGWPAVARIWWPMWLQNRDLVVAQILSQVDEAEQAFGLAEAGQNDAGTEEVVNATVVDEVAVAPATALRAAPTSLESPVEAFRVAAPTPGSLAAAATDATDSVGVVEPRQPIASAPPAGDTQPRVTDVVRVFEPANTEVVGPREVLDSLSRRASVAKVREQIVDVIEFEGPIELGRLIRIVAKRFGLNAVRAARAEHITKIVPRGHVKKSDLGTFAWPESIDPATWTAYRTADADGSRSLEEIAPEEIRNAMLAVRSANPGFDDDALIRGTAEIFGISRLGAHVRTRLLAVHSRLPHDADN</sequence>
<dbReference type="Pfam" id="PF18741">
    <property type="entry name" value="MTES_1575"/>
    <property type="match status" value="1"/>
</dbReference>
<dbReference type="OrthoDB" id="9757917at2"/>
<name>A0A5C8HKJ3_9MICO</name>
<comment type="similarity">
    <text evidence="1">Belongs to the DNA2/NAM7 helicase family.</text>
</comment>
<feature type="domain" description="DNA2/NAM7 helicase-like C-terminal" evidence="7">
    <location>
        <begin position="1569"/>
        <end position="1793"/>
    </location>
</feature>
<dbReference type="EMBL" id="VRSW01000004">
    <property type="protein sequence ID" value="TXK03386.1"/>
    <property type="molecule type" value="Genomic_DNA"/>
</dbReference>
<dbReference type="InterPro" id="IPR050534">
    <property type="entry name" value="Coronavir_polyprotein_1ab"/>
</dbReference>
<dbReference type="InterPro" id="IPR027417">
    <property type="entry name" value="P-loop_NTPase"/>
</dbReference>
<dbReference type="CDD" id="cd18808">
    <property type="entry name" value="SF1_C_Upf1"/>
    <property type="match status" value="1"/>
</dbReference>
<dbReference type="GO" id="GO:0043139">
    <property type="term" value="F:5'-3' DNA helicase activity"/>
    <property type="evidence" value="ECO:0007669"/>
    <property type="project" value="TreeGrafter"/>
</dbReference>
<dbReference type="PANTHER" id="PTHR43788:SF8">
    <property type="entry name" value="DNA-BINDING PROTEIN SMUBP-2"/>
    <property type="match status" value="1"/>
</dbReference>
<dbReference type="InterPro" id="IPR041677">
    <property type="entry name" value="DNA2/NAM7_AAA_11"/>
</dbReference>